<dbReference type="AlphaFoldDB" id="A0A974D1W2"/>
<sequence>MAKQSQLCIHQSLVVRMFLVQERQRQLLTYQLFLKIYLAQLPKLSSSLNPLCECIGFGSGGGGHIINMFYLQSSGSQEHV</sequence>
<protein>
    <submittedName>
        <fullName evidence="1">Uncharacterized protein</fullName>
    </submittedName>
</protein>
<organism evidence="1 2">
    <name type="scientific">Xenopus laevis</name>
    <name type="common">African clawed frog</name>
    <dbReference type="NCBI Taxonomy" id="8355"/>
    <lineage>
        <taxon>Eukaryota</taxon>
        <taxon>Metazoa</taxon>
        <taxon>Chordata</taxon>
        <taxon>Craniata</taxon>
        <taxon>Vertebrata</taxon>
        <taxon>Euteleostomi</taxon>
        <taxon>Amphibia</taxon>
        <taxon>Batrachia</taxon>
        <taxon>Anura</taxon>
        <taxon>Pipoidea</taxon>
        <taxon>Pipidae</taxon>
        <taxon>Xenopodinae</taxon>
        <taxon>Xenopus</taxon>
        <taxon>Xenopus</taxon>
    </lineage>
</organism>
<evidence type="ECO:0000313" key="2">
    <source>
        <dbReference type="Proteomes" id="UP000694892"/>
    </source>
</evidence>
<dbReference type="Proteomes" id="UP000694892">
    <property type="component" value="Chromosome 4L"/>
</dbReference>
<gene>
    <name evidence="1" type="ORF">XELAEV_18022167mg</name>
</gene>
<accession>A0A974D1W2</accession>
<name>A0A974D1W2_XENLA</name>
<evidence type="ECO:0000313" key="1">
    <source>
        <dbReference type="EMBL" id="OCT84029.1"/>
    </source>
</evidence>
<reference evidence="2" key="1">
    <citation type="journal article" date="2016" name="Nature">
        <title>Genome evolution in the allotetraploid frog Xenopus laevis.</title>
        <authorList>
            <person name="Session A.M."/>
            <person name="Uno Y."/>
            <person name="Kwon T."/>
            <person name="Chapman J.A."/>
            <person name="Toyoda A."/>
            <person name="Takahashi S."/>
            <person name="Fukui A."/>
            <person name="Hikosaka A."/>
            <person name="Suzuki A."/>
            <person name="Kondo M."/>
            <person name="van Heeringen S.J."/>
            <person name="Quigley I."/>
            <person name="Heinz S."/>
            <person name="Ogino H."/>
            <person name="Ochi H."/>
            <person name="Hellsten U."/>
            <person name="Lyons J.B."/>
            <person name="Simakov O."/>
            <person name="Putnam N."/>
            <person name="Stites J."/>
            <person name="Kuroki Y."/>
            <person name="Tanaka T."/>
            <person name="Michiue T."/>
            <person name="Watanabe M."/>
            <person name="Bogdanovic O."/>
            <person name="Lister R."/>
            <person name="Georgiou G."/>
            <person name="Paranjpe S.S."/>
            <person name="van Kruijsbergen I."/>
            <person name="Shu S."/>
            <person name="Carlson J."/>
            <person name="Kinoshita T."/>
            <person name="Ohta Y."/>
            <person name="Mawaribuchi S."/>
            <person name="Jenkins J."/>
            <person name="Grimwood J."/>
            <person name="Schmutz J."/>
            <person name="Mitros T."/>
            <person name="Mozaffari S.V."/>
            <person name="Suzuki Y."/>
            <person name="Haramoto Y."/>
            <person name="Yamamoto T.S."/>
            <person name="Takagi C."/>
            <person name="Heald R."/>
            <person name="Miller K."/>
            <person name="Haudenschild C."/>
            <person name="Kitzman J."/>
            <person name="Nakayama T."/>
            <person name="Izutsu Y."/>
            <person name="Robert J."/>
            <person name="Fortriede J."/>
            <person name="Burns K."/>
            <person name="Lotay V."/>
            <person name="Karimi K."/>
            <person name="Yasuoka Y."/>
            <person name="Dichmann D.S."/>
            <person name="Flajnik M.F."/>
            <person name="Houston D.W."/>
            <person name="Shendure J."/>
            <person name="DuPasquier L."/>
            <person name="Vize P.D."/>
            <person name="Zorn A.M."/>
            <person name="Ito M."/>
            <person name="Marcotte E.M."/>
            <person name="Wallingford J.B."/>
            <person name="Ito Y."/>
            <person name="Asashima M."/>
            <person name="Ueno N."/>
            <person name="Matsuda Y."/>
            <person name="Veenstra G.J."/>
            <person name="Fujiyama A."/>
            <person name="Harland R.M."/>
            <person name="Taira M."/>
            <person name="Rokhsar D.S."/>
        </authorList>
    </citation>
    <scope>NUCLEOTIDE SEQUENCE [LARGE SCALE GENOMIC DNA]</scope>
    <source>
        <strain evidence="2">J</strain>
    </source>
</reference>
<dbReference type="EMBL" id="CM004472">
    <property type="protein sequence ID" value="OCT84029.1"/>
    <property type="molecule type" value="Genomic_DNA"/>
</dbReference>
<proteinExistence type="predicted"/>